<dbReference type="AlphaFoldDB" id="A0A1V6QVD3"/>
<dbReference type="Proteomes" id="UP000191612">
    <property type="component" value="Unassembled WGS sequence"/>
</dbReference>
<keyword evidence="2" id="KW-1185">Reference proteome</keyword>
<accession>A0A1V6QVD3</accession>
<organism evidence="1 2">
    <name type="scientific">Penicillium solitum</name>
    <dbReference type="NCBI Taxonomy" id="60172"/>
    <lineage>
        <taxon>Eukaryota</taxon>
        <taxon>Fungi</taxon>
        <taxon>Dikarya</taxon>
        <taxon>Ascomycota</taxon>
        <taxon>Pezizomycotina</taxon>
        <taxon>Eurotiomycetes</taxon>
        <taxon>Eurotiomycetidae</taxon>
        <taxon>Eurotiales</taxon>
        <taxon>Aspergillaceae</taxon>
        <taxon>Penicillium</taxon>
    </lineage>
</organism>
<evidence type="ECO:0000313" key="2">
    <source>
        <dbReference type="Proteomes" id="UP000191612"/>
    </source>
</evidence>
<gene>
    <name evidence="1" type="ORF">PENSOL_c034G10750</name>
</gene>
<protein>
    <submittedName>
        <fullName evidence="1">Uncharacterized protein</fullName>
    </submittedName>
</protein>
<reference evidence="2" key="1">
    <citation type="journal article" date="2017" name="Nat. Microbiol.">
        <title>Global analysis of biosynthetic gene clusters reveals vast potential of secondary metabolite production in Penicillium species.</title>
        <authorList>
            <person name="Nielsen J.C."/>
            <person name="Grijseels S."/>
            <person name="Prigent S."/>
            <person name="Ji B."/>
            <person name="Dainat J."/>
            <person name="Nielsen K.F."/>
            <person name="Frisvad J.C."/>
            <person name="Workman M."/>
            <person name="Nielsen J."/>
        </authorList>
    </citation>
    <scope>NUCLEOTIDE SEQUENCE [LARGE SCALE GENOMIC DNA]</scope>
    <source>
        <strain evidence="2">IBT 29525</strain>
    </source>
</reference>
<evidence type="ECO:0000313" key="1">
    <source>
        <dbReference type="EMBL" id="OQD93179.1"/>
    </source>
</evidence>
<proteinExistence type="predicted"/>
<comment type="caution">
    <text evidence="1">The sequence shown here is derived from an EMBL/GenBank/DDBJ whole genome shotgun (WGS) entry which is preliminary data.</text>
</comment>
<sequence length="63" mass="6662">MERAAGEEEVDTVWADHVADLYIAVVFTCSHTCCGSGTLLITNLSRSDVAYGKAILFSGVVAP</sequence>
<dbReference type="EMBL" id="MDYO01000034">
    <property type="protein sequence ID" value="OQD93179.1"/>
    <property type="molecule type" value="Genomic_DNA"/>
</dbReference>
<name>A0A1V6QVD3_9EURO</name>